<dbReference type="GO" id="GO:0016020">
    <property type="term" value="C:membrane"/>
    <property type="evidence" value="ECO:0007669"/>
    <property type="project" value="UniProtKB-SubCell"/>
</dbReference>
<evidence type="ECO:0000256" key="3">
    <source>
        <dbReference type="ARBA" id="ARBA00022989"/>
    </source>
</evidence>
<comment type="caution">
    <text evidence="7">The sequence shown here is derived from an EMBL/GenBank/DDBJ whole genome shotgun (WGS) entry which is preliminary data.</text>
</comment>
<feature type="domain" description="Major facilitator superfamily (MFS) profile" evidence="6">
    <location>
        <begin position="10"/>
        <end position="206"/>
    </location>
</feature>
<accession>A0AAE0LFB8</accession>
<evidence type="ECO:0000256" key="4">
    <source>
        <dbReference type="ARBA" id="ARBA00023136"/>
    </source>
</evidence>
<keyword evidence="4 5" id="KW-0472">Membrane</keyword>
<evidence type="ECO:0000256" key="5">
    <source>
        <dbReference type="SAM" id="Phobius"/>
    </source>
</evidence>
<keyword evidence="8" id="KW-1185">Reference proteome</keyword>
<feature type="transmembrane region" description="Helical" evidence="5">
    <location>
        <begin position="82"/>
        <end position="99"/>
    </location>
</feature>
<feature type="transmembrane region" description="Helical" evidence="5">
    <location>
        <begin position="56"/>
        <end position="75"/>
    </location>
</feature>
<dbReference type="Proteomes" id="UP001190700">
    <property type="component" value="Unassembled WGS sequence"/>
</dbReference>
<keyword evidence="3 5" id="KW-1133">Transmembrane helix</keyword>
<dbReference type="InterPro" id="IPR036259">
    <property type="entry name" value="MFS_trans_sf"/>
</dbReference>
<dbReference type="InterPro" id="IPR020846">
    <property type="entry name" value="MFS_dom"/>
</dbReference>
<dbReference type="PANTHER" id="PTHR24002">
    <property type="entry name" value="SOLUTE CARRIER FAMILY 22 MEMBER 18"/>
    <property type="match status" value="1"/>
</dbReference>
<dbReference type="AlphaFoldDB" id="A0AAE0LFB8"/>
<dbReference type="GO" id="GO:0022857">
    <property type="term" value="F:transmembrane transporter activity"/>
    <property type="evidence" value="ECO:0007669"/>
    <property type="project" value="InterPro"/>
</dbReference>
<evidence type="ECO:0000256" key="1">
    <source>
        <dbReference type="ARBA" id="ARBA00004141"/>
    </source>
</evidence>
<dbReference type="SUPFAM" id="SSF103473">
    <property type="entry name" value="MFS general substrate transporter"/>
    <property type="match status" value="1"/>
</dbReference>
<name>A0AAE0LFB8_9CHLO</name>
<evidence type="ECO:0000259" key="6">
    <source>
        <dbReference type="PROSITE" id="PS50850"/>
    </source>
</evidence>
<comment type="subcellular location">
    <subcellularLocation>
        <location evidence="1">Membrane</location>
        <topology evidence="1">Multi-pass membrane protein</topology>
    </subcellularLocation>
</comment>
<dbReference type="PROSITE" id="PS50850">
    <property type="entry name" value="MFS"/>
    <property type="match status" value="1"/>
</dbReference>
<dbReference type="PRINTS" id="PR01035">
    <property type="entry name" value="TCRTETA"/>
</dbReference>
<proteinExistence type="predicted"/>
<reference evidence="7 8" key="1">
    <citation type="journal article" date="2015" name="Genome Biol. Evol.">
        <title>Comparative Genomics of a Bacterivorous Green Alga Reveals Evolutionary Causalities and Consequences of Phago-Mixotrophic Mode of Nutrition.</title>
        <authorList>
            <person name="Burns J.A."/>
            <person name="Paasch A."/>
            <person name="Narechania A."/>
            <person name="Kim E."/>
        </authorList>
    </citation>
    <scope>NUCLEOTIDE SEQUENCE [LARGE SCALE GENOMIC DNA]</scope>
    <source>
        <strain evidence="7 8">PLY_AMNH</strain>
    </source>
</reference>
<dbReference type="Gene3D" id="1.20.1250.20">
    <property type="entry name" value="MFS general substrate transporter like domains"/>
    <property type="match status" value="1"/>
</dbReference>
<organism evidence="7 8">
    <name type="scientific">Cymbomonas tetramitiformis</name>
    <dbReference type="NCBI Taxonomy" id="36881"/>
    <lineage>
        <taxon>Eukaryota</taxon>
        <taxon>Viridiplantae</taxon>
        <taxon>Chlorophyta</taxon>
        <taxon>Pyramimonadophyceae</taxon>
        <taxon>Pyramimonadales</taxon>
        <taxon>Pyramimonadaceae</taxon>
        <taxon>Cymbomonas</taxon>
    </lineage>
</organism>
<protein>
    <recommendedName>
        <fullName evidence="6">Major facilitator superfamily (MFS) profile domain-containing protein</fullName>
    </recommendedName>
</protein>
<evidence type="ECO:0000313" key="8">
    <source>
        <dbReference type="Proteomes" id="UP001190700"/>
    </source>
</evidence>
<evidence type="ECO:0000256" key="2">
    <source>
        <dbReference type="ARBA" id="ARBA00022692"/>
    </source>
</evidence>
<dbReference type="PANTHER" id="PTHR24002:SF3">
    <property type="entry name" value="SOLUTE CARRIER FAMILY 22 MEMBER 18"/>
    <property type="match status" value="1"/>
</dbReference>
<dbReference type="GO" id="GO:0005635">
    <property type="term" value="C:nuclear envelope"/>
    <property type="evidence" value="ECO:0007669"/>
    <property type="project" value="TreeGrafter"/>
</dbReference>
<sequence length="206" mass="22614">MKDFNALLATLRSVSFELWIVYINIMLYAMCYQMQVPVLPYLTKRLGSDTQGYGNLQMGFGVVQFFGGLLAGPLADVYSGELLLFVSFLASALCYTFTASASGMWMLYLSRIPTLLQHAVLAARIIVTGRTNEMERAKTLGYIGLAYGIGFAFGPAIGGWLGSHWLFLTAWVAVGGSLLSLVLLAFYLPGSITFQHKGRLTPVQER</sequence>
<feature type="transmembrane region" description="Helical" evidence="5">
    <location>
        <begin position="167"/>
        <end position="188"/>
    </location>
</feature>
<keyword evidence="2 5" id="KW-0812">Transmembrane</keyword>
<feature type="transmembrane region" description="Helical" evidence="5">
    <location>
        <begin position="16"/>
        <end position="36"/>
    </location>
</feature>
<evidence type="ECO:0000313" key="7">
    <source>
        <dbReference type="EMBL" id="KAK3283158.1"/>
    </source>
</evidence>
<dbReference type="EMBL" id="LGRX02003000">
    <property type="protein sequence ID" value="KAK3283158.1"/>
    <property type="molecule type" value="Genomic_DNA"/>
</dbReference>
<feature type="transmembrane region" description="Helical" evidence="5">
    <location>
        <begin position="139"/>
        <end position="161"/>
    </location>
</feature>
<dbReference type="InterPro" id="IPR011701">
    <property type="entry name" value="MFS"/>
</dbReference>
<dbReference type="InterPro" id="IPR001958">
    <property type="entry name" value="Tet-R_TetA/multi-R_MdtG-like"/>
</dbReference>
<gene>
    <name evidence="7" type="ORF">CYMTET_9134</name>
</gene>
<dbReference type="Pfam" id="PF07690">
    <property type="entry name" value="MFS_1"/>
    <property type="match status" value="1"/>
</dbReference>